<evidence type="ECO:0000313" key="1">
    <source>
        <dbReference type="EMBL" id="GFT04323.1"/>
    </source>
</evidence>
<dbReference type="Proteomes" id="UP000887013">
    <property type="component" value="Unassembled WGS sequence"/>
</dbReference>
<protein>
    <submittedName>
        <fullName evidence="1">Uncharacterized protein</fullName>
    </submittedName>
</protein>
<comment type="caution">
    <text evidence="1">The sequence shown here is derived from an EMBL/GenBank/DDBJ whole genome shotgun (WGS) entry which is preliminary data.</text>
</comment>
<gene>
    <name evidence="1" type="ORF">NPIL_433441</name>
</gene>
<evidence type="ECO:0000313" key="2">
    <source>
        <dbReference type="Proteomes" id="UP000887013"/>
    </source>
</evidence>
<organism evidence="1 2">
    <name type="scientific">Nephila pilipes</name>
    <name type="common">Giant wood spider</name>
    <name type="synonym">Nephila maculata</name>
    <dbReference type="NCBI Taxonomy" id="299642"/>
    <lineage>
        <taxon>Eukaryota</taxon>
        <taxon>Metazoa</taxon>
        <taxon>Ecdysozoa</taxon>
        <taxon>Arthropoda</taxon>
        <taxon>Chelicerata</taxon>
        <taxon>Arachnida</taxon>
        <taxon>Araneae</taxon>
        <taxon>Araneomorphae</taxon>
        <taxon>Entelegynae</taxon>
        <taxon>Araneoidea</taxon>
        <taxon>Nephilidae</taxon>
        <taxon>Nephila</taxon>
    </lineage>
</organism>
<keyword evidence="2" id="KW-1185">Reference proteome</keyword>
<proteinExistence type="predicted"/>
<dbReference type="AlphaFoldDB" id="A0A8X6TF95"/>
<accession>A0A8X6TF95</accession>
<sequence length="99" mass="11199">MVTSAMSDEVIVCTDVFERLENDAMWDRSKSIGDVQPRQKGVGVVPPCKFKVLREKEVVLDHAIIRGEPFLGWREYIMQGAPVLQLPGDALHEQLIYCV</sequence>
<name>A0A8X6TF95_NEPPI</name>
<dbReference type="EMBL" id="BMAW01102430">
    <property type="protein sequence ID" value="GFT04323.1"/>
    <property type="molecule type" value="Genomic_DNA"/>
</dbReference>
<reference evidence="1" key="1">
    <citation type="submission" date="2020-08" db="EMBL/GenBank/DDBJ databases">
        <title>Multicomponent nature underlies the extraordinary mechanical properties of spider dragline silk.</title>
        <authorList>
            <person name="Kono N."/>
            <person name="Nakamura H."/>
            <person name="Mori M."/>
            <person name="Yoshida Y."/>
            <person name="Ohtoshi R."/>
            <person name="Malay A.D."/>
            <person name="Moran D.A.P."/>
            <person name="Tomita M."/>
            <person name="Numata K."/>
            <person name="Arakawa K."/>
        </authorList>
    </citation>
    <scope>NUCLEOTIDE SEQUENCE</scope>
</reference>